<feature type="compositionally biased region" description="Polar residues" evidence="1">
    <location>
        <begin position="55"/>
        <end position="64"/>
    </location>
</feature>
<dbReference type="Proteomes" id="UP000488956">
    <property type="component" value="Unassembled WGS sequence"/>
</dbReference>
<evidence type="ECO:0000256" key="1">
    <source>
        <dbReference type="SAM" id="MobiDB-lite"/>
    </source>
</evidence>
<dbReference type="AlphaFoldDB" id="A0A6G0LT31"/>
<dbReference type="EMBL" id="QXFX01000124">
    <property type="protein sequence ID" value="KAE9130543.1"/>
    <property type="molecule type" value="Genomic_DNA"/>
</dbReference>
<accession>A0A6G0LT31</accession>
<proteinExistence type="predicted"/>
<comment type="caution">
    <text evidence="2">The sequence shown here is derived from an EMBL/GenBank/DDBJ whole genome shotgun (WGS) entry which is preliminary data.</text>
</comment>
<feature type="compositionally biased region" description="Polar residues" evidence="1">
    <location>
        <begin position="73"/>
        <end position="83"/>
    </location>
</feature>
<sequence>MQPDHQSTAERLCADAGMLLLRAERGTCARLRTRPVSTASQSSPAPPVSGALQLSPASTASLTSPVPRAAHTSPVSTASQSPLGTDDDCETVDAGDNCKAPGACGGGEARTVVLLRNVAFTGRYLGGGGRGMASMCTRGDVSKNICAFN</sequence>
<evidence type="ECO:0000313" key="3">
    <source>
        <dbReference type="Proteomes" id="UP000488956"/>
    </source>
</evidence>
<name>A0A6G0LT31_9STRA</name>
<feature type="region of interest" description="Disordered" evidence="1">
    <location>
        <begin position="32"/>
        <end position="91"/>
    </location>
</feature>
<reference evidence="2 3" key="1">
    <citation type="submission" date="2018-09" db="EMBL/GenBank/DDBJ databases">
        <title>Genomic investigation of the strawberry pathogen Phytophthora fragariae indicates pathogenicity is determined by transcriptional variation in three key races.</title>
        <authorList>
            <person name="Adams T.M."/>
            <person name="Armitage A.D."/>
            <person name="Sobczyk M.K."/>
            <person name="Bates H.J."/>
            <person name="Dunwell J.M."/>
            <person name="Nellist C.F."/>
            <person name="Harrison R.J."/>
        </authorList>
    </citation>
    <scope>NUCLEOTIDE SEQUENCE [LARGE SCALE GENOMIC DNA]</scope>
    <source>
        <strain evidence="2 3">ONT-3</strain>
    </source>
</reference>
<gene>
    <name evidence="2" type="ORF">PF010_g3808</name>
</gene>
<organism evidence="2 3">
    <name type="scientific">Phytophthora fragariae</name>
    <dbReference type="NCBI Taxonomy" id="53985"/>
    <lineage>
        <taxon>Eukaryota</taxon>
        <taxon>Sar</taxon>
        <taxon>Stramenopiles</taxon>
        <taxon>Oomycota</taxon>
        <taxon>Peronosporomycetes</taxon>
        <taxon>Peronosporales</taxon>
        <taxon>Peronosporaceae</taxon>
        <taxon>Phytophthora</taxon>
    </lineage>
</organism>
<evidence type="ECO:0000313" key="2">
    <source>
        <dbReference type="EMBL" id="KAE9130543.1"/>
    </source>
</evidence>
<protein>
    <submittedName>
        <fullName evidence="2">Uncharacterized protein</fullName>
    </submittedName>
</protein>